<dbReference type="Proteomes" id="UP000078561">
    <property type="component" value="Unassembled WGS sequence"/>
</dbReference>
<feature type="compositionally biased region" description="Low complexity" evidence="1">
    <location>
        <begin position="915"/>
        <end position="925"/>
    </location>
</feature>
<feature type="region of interest" description="Disordered" evidence="1">
    <location>
        <begin position="915"/>
        <end position="935"/>
    </location>
</feature>
<name>A0A163ISF2_ABSGL</name>
<feature type="region of interest" description="Disordered" evidence="1">
    <location>
        <begin position="96"/>
        <end position="167"/>
    </location>
</feature>
<dbReference type="InterPro" id="IPR028994">
    <property type="entry name" value="Integrin_alpha_N"/>
</dbReference>
<evidence type="ECO:0000313" key="3">
    <source>
        <dbReference type="Proteomes" id="UP000078561"/>
    </source>
</evidence>
<feature type="region of interest" description="Disordered" evidence="1">
    <location>
        <begin position="588"/>
        <end position="704"/>
    </location>
</feature>
<gene>
    <name evidence="2" type="primary">ABSGL_00361.1 scaffold 492</name>
</gene>
<feature type="compositionally biased region" description="Low complexity" evidence="1">
    <location>
        <begin position="625"/>
        <end position="668"/>
    </location>
</feature>
<feature type="compositionally biased region" description="Basic residues" evidence="1">
    <location>
        <begin position="604"/>
        <end position="614"/>
    </location>
</feature>
<evidence type="ECO:0000256" key="1">
    <source>
        <dbReference type="SAM" id="MobiDB-lite"/>
    </source>
</evidence>
<dbReference type="OMA" id="VTYLIDW"/>
<feature type="compositionally biased region" description="Polar residues" evidence="1">
    <location>
        <begin position="136"/>
        <end position="152"/>
    </location>
</feature>
<dbReference type="STRING" id="4829.A0A163ISF2"/>
<accession>A0A163ISF2</accession>
<evidence type="ECO:0000313" key="2">
    <source>
        <dbReference type="EMBL" id="SAL95062.1"/>
    </source>
</evidence>
<dbReference type="AlphaFoldDB" id="A0A163ISF2"/>
<dbReference type="PANTHER" id="PTHR16317:SF1">
    <property type="entry name" value="KICSTOR COMPLEX PROTEIN ITFG2"/>
    <property type="match status" value="1"/>
</dbReference>
<feature type="region of interest" description="Disordered" evidence="1">
    <location>
        <begin position="741"/>
        <end position="781"/>
    </location>
</feature>
<dbReference type="GO" id="GO:0032006">
    <property type="term" value="P:regulation of TOR signaling"/>
    <property type="evidence" value="ECO:0007669"/>
    <property type="project" value="TreeGrafter"/>
</dbReference>
<dbReference type="InParanoid" id="A0A163ISF2"/>
<proteinExistence type="predicted"/>
<feature type="compositionally biased region" description="Low complexity" evidence="1">
    <location>
        <begin position="589"/>
        <end position="603"/>
    </location>
</feature>
<dbReference type="SUPFAM" id="SSF69318">
    <property type="entry name" value="Integrin alpha N-terminal domain"/>
    <property type="match status" value="1"/>
</dbReference>
<feature type="compositionally biased region" description="Basic and acidic residues" evidence="1">
    <location>
        <begin position="126"/>
        <end position="135"/>
    </location>
</feature>
<dbReference type="OrthoDB" id="9996127at2759"/>
<reference evidence="2" key="1">
    <citation type="submission" date="2016-04" db="EMBL/GenBank/DDBJ databases">
        <authorList>
            <person name="Evans L.H."/>
            <person name="Alamgir A."/>
            <person name="Owens N."/>
            <person name="Weber N.D."/>
            <person name="Virtaneva K."/>
            <person name="Barbian K."/>
            <person name="Babar A."/>
            <person name="Rosenke K."/>
        </authorList>
    </citation>
    <scope>NUCLEOTIDE SEQUENCE [LARGE SCALE GENOMIC DNA]</scope>
    <source>
        <strain evidence="2">CBS 101.48</strain>
    </source>
</reference>
<dbReference type="Pfam" id="PF15907">
    <property type="entry name" value="Itfg2"/>
    <property type="match status" value="3"/>
</dbReference>
<dbReference type="InterPro" id="IPR031793">
    <property type="entry name" value="KICSTOR_ITFG2"/>
</dbReference>
<feature type="compositionally biased region" description="Basic and acidic residues" evidence="1">
    <location>
        <begin position="378"/>
        <end position="391"/>
    </location>
</feature>
<sequence length="1063" mass="117120">MRTVSLVNRLKWSFAGNMNPHALELGDVDNDGDIEFVIGNLNGEMAVFKGECPLGSPTFTCQDLGTITCIAIGDVRNVGKNSIVVINAEGHCHIFDIPSPTTSQPPSQPTTPPVASHAQRQNLVDEYLRQGRRPSDSNSTQGFRKMMSQTEEQPQRPPTEGAGVEGPSIQNLQQSKVTLKVPVNVNKILIADIDGDGLNELILARTDRILHSFQLDFQSGTSTDKTDTLTPSSITTATLNNSPTSTLTSTIQSSLSALSGNKLGSKSNNEGKELKSHVLRKGMVWKSGRSKDLKGSTKSKSTDGLLHKSTWDQQVHLKDKDMWVFDGQITSLTTTTYPDRPNEPILLVAQPGNTFTIIDQKGNRLNRDFTPQHGPYIYDRRQRETGTSKQEEEQEEAQESDTAIVATTEPTTSQPMDINRPTDASSKDTSTSTIRTLLNRFAIPNDVKVESVIYTKEGVHDDNTNSESDNDTFNSGLERTNYVIQDWSLIDGDDIMGDDKIGAVATNIVIGKRHITTDHQRSGNEIGMLSMDGKFTVYDLRTKKASQQDLFVTHKLFSLATLDVSGTPILPKSLYPARNAPLYFAGSPQQQTNARQQQQNQHQQHQHQHQHQRTQHQAFTSRHPSLASATSSPSSSGRAMATTATTTAIAHSNTGSPSFSTSSKLSFTIPSSNGRLEEANKPQSSPAPPSSQHTLQDTNSTHPQQQEILATAATSNSGFSGFHVSDSHSTLSKSATTKHGYYDDATSTSNNIGHAVSGGSRRDSLSTNSSSWSDLDQDDDDDEGPNCDLFVACAWNGVTYLIDWSQRTDDTRCQDSDSSSSSRSDPSSNIRFQLVKFAFEGRVCAFTAGLYAVAPGYNVPCLFYVDFEDQIFVYFDVRITPGKVSGFIDMIDDDVEEALDRLLGLEDDLSKAMISTTGKQQQQQSSEEDGQQIDLGDGWKGIMDDSTTVDSLTLRTGQLDLTEFIHECLYDFDDMKDHLENDLFVFEHEHLPHTITNHSDIRRLSDLNITIEPELESEVSETEDAMEEQGMFAYDDTRSSQSSDSEILRNWMDENLLRSNIGS</sequence>
<feature type="compositionally biased region" description="Polar residues" evidence="1">
    <location>
        <begin position="693"/>
        <end position="704"/>
    </location>
</feature>
<feature type="compositionally biased region" description="Low complexity" evidence="1">
    <location>
        <begin position="765"/>
        <end position="774"/>
    </location>
</feature>
<organism evidence="2">
    <name type="scientific">Absidia glauca</name>
    <name type="common">Pin mould</name>
    <dbReference type="NCBI Taxonomy" id="4829"/>
    <lineage>
        <taxon>Eukaryota</taxon>
        <taxon>Fungi</taxon>
        <taxon>Fungi incertae sedis</taxon>
        <taxon>Mucoromycota</taxon>
        <taxon>Mucoromycotina</taxon>
        <taxon>Mucoromycetes</taxon>
        <taxon>Mucorales</taxon>
        <taxon>Cunninghamellaceae</taxon>
        <taxon>Absidia</taxon>
    </lineage>
</organism>
<feature type="compositionally biased region" description="Low complexity" evidence="1">
    <location>
        <begin position="422"/>
        <end position="431"/>
    </location>
</feature>
<feature type="region of interest" description="Disordered" evidence="1">
    <location>
        <begin position="365"/>
        <end position="431"/>
    </location>
</feature>
<keyword evidence="3" id="KW-1185">Reference proteome</keyword>
<dbReference type="EMBL" id="LT550136">
    <property type="protein sequence ID" value="SAL95062.1"/>
    <property type="molecule type" value="Genomic_DNA"/>
</dbReference>
<dbReference type="PANTHER" id="PTHR16317">
    <property type="entry name" value="INTEGRIN ALPHA REPEAT DOMAIN-CONTAINING"/>
    <property type="match status" value="1"/>
</dbReference>
<protein>
    <submittedName>
        <fullName evidence="2">Uncharacterized protein</fullName>
    </submittedName>
</protein>